<accession>A0A5B7IED0</accession>
<keyword evidence="2" id="KW-1185">Reference proteome</keyword>
<evidence type="ECO:0000313" key="2">
    <source>
        <dbReference type="Proteomes" id="UP000324222"/>
    </source>
</evidence>
<dbReference type="Proteomes" id="UP000324222">
    <property type="component" value="Unassembled WGS sequence"/>
</dbReference>
<dbReference type="EMBL" id="VSRR010054488">
    <property type="protein sequence ID" value="MPC80603.1"/>
    <property type="molecule type" value="Genomic_DNA"/>
</dbReference>
<dbReference type="AlphaFoldDB" id="A0A5B7IED0"/>
<protein>
    <submittedName>
        <fullName evidence="1">Uncharacterized protein</fullName>
    </submittedName>
</protein>
<sequence>MTPDLECALKVVDTSRKLALVRKTCKNLQKGGLRSQEEMAQCSAGLAEAALTQHEYDSEGIYDLSNKIN</sequence>
<organism evidence="1 2">
    <name type="scientific">Portunus trituberculatus</name>
    <name type="common">Swimming crab</name>
    <name type="synonym">Neptunus trituberculatus</name>
    <dbReference type="NCBI Taxonomy" id="210409"/>
    <lineage>
        <taxon>Eukaryota</taxon>
        <taxon>Metazoa</taxon>
        <taxon>Ecdysozoa</taxon>
        <taxon>Arthropoda</taxon>
        <taxon>Crustacea</taxon>
        <taxon>Multicrustacea</taxon>
        <taxon>Malacostraca</taxon>
        <taxon>Eumalacostraca</taxon>
        <taxon>Eucarida</taxon>
        <taxon>Decapoda</taxon>
        <taxon>Pleocyemata</taxon>
        <taxon>Brachyura</taxon>
        <taxon>Eubrachyura</taxon>
        <taxon>Portunoidea</taxon>
        <taxon>Portunidae</taxon>
        <taxon>Portuninae</taxon>
        <taxon>Portunus</taxon>
    </lineage>
</organism>
<reference evidence="1 2" key="1">
    <citation type="submission" date="2019-05" db="EMBL/GenBank/DDBJ databases">
        <title>Another draft genome of Portunus trituberculatus and its Hox gene families provides insights of decapod evolution.</title>
        <authorList>
            <person name="Jeong J.-H."/>
            <person name="Song I."/>
            <person name="Kim S."/>
            <person name="Choi T."/>
            <person name="Kim D."/>
            <person name="Ryu S."/>
            <person name="Kim W."/>
        </authorList>
    </citation>
    <scope>NUCLEOTIDE SEQUENCE [LARGE SCALE GENOMIC DNA]</scope>
    <source>
        <tissue evidence="1">Muscle</tissue>
    </source>
</reference>
<evidence type="ECO:0000313" key="1">
    <source>
        <dbReference type="EMBL" id="MPC80603.1"/>
    </source>
</evidence>
<comment type="caution">
    <text evidence="1">The sequence shown here is derived from an EMBL/GenBank/DDBJ whole genome shotgun (WGS) entry which is preliminary data.</text>
</comment>
<name>A0A5B7IED0_PORTR</name>
<gene>
    <name evidence="1" type="ORF">E2C01_075186</name>
</gene>
<proteinExistence type="predicted"/>